<sequence length="143" mass="16548">MKVNGTLSVEDHGAFPVYQDSRSAAGRCLECGDEIVYGRLDKKFCCKECKNRWHNRQARNSRIFRMKVMNSLEKNYRILSGLIRDGVTDMDVSTLSQMGFNFTNVTACRKVRKHTEMWCFDIRFILTESSVKSISRVLPVVLR</sequence>
<dbReference type="AlphaFoldDB" id="A0A9D9NMH5"/>
<organism evidence="1 2">
    <name type="scientific">Candidatus Cryptobacteroides excrementipullorum</name>
    <dbReference type="NCBI Taxonomy" id="2840761"/>
    <lineage>
        <taxon>Bacteria</taxon>
        <taxon>Pseudomonadati</taxon>
        <taxon>Bacteroidota</taxon>
        <taxon>Bacteroidia</taxon>
        <taxon>Bacteroidales</taxon>
        <taxon>Candidatus Cryptobacteroides</taxon>
    </lineage>
</organism>
<dbReference type="EMBL" id="JADILZ010000079">
    <property type="protein sequence ID" value="MBO8478906.1"/>
    <property type="molecule type" value="Genomic_DNA"/>
</dbReference>
<evidence type="ECO:0000313" key="1">
    <source>
        <dbReference type="EMBL" id="MBO8478906.1"/>
    </source>
</evidence>
<accession>A0A9D9NMH5</accession>
<reference evidence="1" key="2">
    <citation type="journal article" date="2021" name="PeerJ">
        <title>Extensive microbial diversity within the chicken gut microbiome revealed by metagenomics and culture.</title>
        <authorList>
            <person name="Gilroy R."/>
            <person name="Ravi A."/>
            <person name="Getino M."/>
            <person name="Pursley I."/>
            <person name="Horton D.L."/>
            <person name="Alikhan N.F."/>
            <person name="Baker D."/>
            <person name="Gharbi K."/>
            <person name="Hall N."/>
            <person name="Watson M."/>
            <person name="Adriaenssens E.M."/>
            <person name="Foster-Nyarko E."/>
            <person name="Jarju S."/>
            <person name="Secka A."/>
            <person name="Antonio M."/>
            <person name="Oren A."/>
            <person name="Chaudhuri R.R."/>
            <person name="La Ragione R."/>
            <person name="Hildebrand F."/>
            <person name="Pallen M.J."/>
        </authorList>
    </citation>
    <scope>NUCLEOTIDE SEQUENCE</scope>
    <source>
        <strain evidence="1">2478</strain>
    </source>
</reference>
<dbReference type="Proteomes" id="UP000823771">
    <property type="component" value="Unassembled WGS sequence"/>
</dbReference>
<protein>
    <submittedName>
        <fullName evidence="1">Uncharacterized protein</fullName>
    </submittedName>
</protein>
<name>A0A9D9NMH5_9BACT</name>
<comment type="caution">
    <text evidence="1">The sequence shown here is derived from an EMBL/GenBank/DDBJ whole genome shotgun (WGS) entry which is preliminary data.</text>
</comment>
<proteinExistence type="predicted"/>
<reference evidence="1" key="1">
    <citation type="submission" date="2020-10" db="EMBL/GenBank/DDBJ databases">
        <authorList>
            <person name="Gilroy R."/>
        </authorList>
    </citation>
    <scope>NUCLEOTIDE SEQUENCE</scope>
    <source>
        <strain evidence="1">2478</strain>
    </source>
</reference>
<gene>
    <name evidence="1" type="ORF">IAB80_08485</name>
</gene>
<evidence type="ECO:0000313" key="2">
    <source>
        <dbReference type="Proteomes" id="UP000823771"/>
    </source>
</evidence>